<dbReference type="Proteomes" id="UP000248926">
    <property type="component" value="Unassembled WGS sequence"/>
</dbReference>
<gene>
    <name evidence="2" type="ORF">CA260_12590</name>
</gene>
<accession>A0A328P332</accession>
<keyword evidence="1" id="KW-0472">Membrane</keyword>
<evidence type="ECO:0000313" key="3">
    <source>
        <dbReference type="Proteomes" id="UP000248926"/>
    </source>
</evidence>
<comment type="caution">
    <text evidence="2">The sequence shown here is derived from an EMBL/GenBank/DDBJ whole genome shotgun (WGS) entry which is preliminary data.</text>
</comment>
<proteinExistence type="predicted"/>
<keyword evidence="1" id="KW-1133">Transmembrane helix</keyword>
<protein>
    <submittedName>
        <fullName evidence="2">Uncharacterized protein</fullName>
    </submittedName>
</protein>
<name>A0A328P332_9GAMM</name>
<keyword evidence="1" id="KW-0812">Transmembrane</keyword>
<reference evidence="2 3" key="1">
    <citation type="journal article" date="2018" name="Genet. Mol. Biol.">
        <title>The genome sequence of Dyella jiangningensis FCAV SCS01 from a lignocellulose-decomposing microbial consortium metagenome reveals potential for biotechnological applications.</title>
        <authorList>
            <person name="Desiderato J.G."/>
            <person name="Alvarenga D.O."/>
            <person name="Constancio M.T.L."/>
            <person name="Alves L.M.C."/>
            <person name="Varani A.M."/>
        </authorList>
    </citation>
    <scope>NUCLEOTIDE SEQUENCE [LARGE SCALE GENOMIC DNA]</scope>
    <source>
        <strain evidence="2 3">FCAV SCS01</strain>
    </source>
</reference>
<dbReference type="AlphaFoldDB" id="A0A328P332"/>
<sequence>MGEFCMRMHRAYLAIDITRPDAGYGSQVLEIEMAATEIRGVIDRIDMHMLLLLPPKIGNGIALAVGALPLICDAASLIVFRMRNADELIMANEENFTGSAKMLEVPLRQIGNFFIWHGQEFPSALESTSNPIVSRIREVLVDGGKRYGGVDLTSP</sequence>
<keyword evidence="3" id="KW-1185">Reference proteome</keyword>
<evidence type="ECO:0000313" key="2">
    <source>
        <dbReference type="EMBL" id="RAO74955.1"/>
    </source>
</evidence>
<organism evidence="2 3">
    <name type="scientific">Dyella jiangningensis</name>
    <dbReference type="NCBI Taxonomy" id="1379159"/>
    <lineage>
        <taxon>Bacteria</taxon>
        <taxon>Pseudomonadati</taxon>
        <taxon>Pseudomonadota</taxon>
        <taxon>Gammaproteobacteria</taxon>
        <taxon>Lysobacterales</taxon>
        <taxon>Rhodanobacteraceae</taxon>
        <taxon>Dyella</taxon>
    </lineage>
</organism>
<feature type="transmembrane region" description="Helical" evidence="1">
    <location>
        <begin position="57"/>
        <end position="80"/>
    </location>
</feature>
<dbReference type="EMBL" id="NFZS01000004">
    <property type="protein sequence ID" value="RAO74955.1"/>
    <property type="molecule type" value="Genomic_DNA"/>
</dbReference>
<evidence type="ECO:0000256" key="1">
    <source>
        <dbReference type="SAM" id="Phobius"/>
    </source>
</evidence>